<dbReference type="InterPro" id="IPR013783">
    <property type="entry name" value="Ig-like_fold"/>
</dbReference>
<dbReference type="Gene3D" id="2.60.40.10">
    <property type="entry name" value="Immunoglobulins"/>
    <property type="match status" value="1"/>
</dbReference>
<dbReference type="SUPFAM" id="SSF56112">
    <property type="entry name" value="Protein kinase-like (PK-like)"/>
    <property type="match status" value="1"/>
</dbReference>
<keyword evidence="4 5" id="KW-0067">ATP-binding</keyword>
<dbReference type="InterPro" id="IPR011009">
    <property type="entry name" value="Kinase-like_dom_sf"/>
</dbReference>
<keyword evidence="2 5" id="KW-0547">Nucleotide-binding</keyword>
<evidence type="ECO:0000256" key="6">
    <source>
        <dbReference type="RuleBase" id="RU000304"/>
    </source>
</evidence>
<dbReference type="PROSITE" id="PS00107">
    <property type="entry name" value="PROTEIN_KINASE_ATP"/>
    <property type="match status" value="1"/>
</dbReference>
<dbReference type="InterPro" id="IPR000535">
    <property type="entry name" value="MSP_dom"/>
</dbReference>
<evidence type="ECO:0000313" key="9">
    <source>
        <dbReference type="EMBL" id="JAD34783.1"/>
    </source>
</evidence>
<accession>A0A0A8ZAT5</accession>
<dbReference type="Gene3D" id="1.10.510.10">
    <property type="entry name" value="Transferase(Phosphotransferase) domain 1"/>
    <property type="match status" value="1"/>
</dbReference>
<name>A0A0A8ZAT5_ARUDO</name>
<dbReference type="PROSITE" id="PS00108">
    <property type="entry name" value="PROTEIN_KINASE_ST"/>
    <property type="match status" value="1"/>
</dbReference>
<dbReference type="InterPro" id="IPR008271">
    <property type="entry name" value="Ser/Thr_kinase_AS"/>
</dbReference>
<dbReference type="PROSITE" id="PS50011">
    <property type="entry name" value="PROTEIN_KINASE_DOM"/>
    <property type="match status" value="1"/>
</dbReference>
<evidence type="ECO:0000259" key="8">
    <source>
        <dbReference type="PROSITE" id="PS50202"/>
    </source>
</evidence>
<reference evidence="9" key="1">
    <citation type="submission" date="2014-09" db="EMBL/GenBank/DDBJ databases">
        <authorList>
            <person name="Magalhaes I.L.F."/>
            <person name="Oliveira U."/>
            <person name="Santos F.R."/>
            <person name="Vidigal T.H.D.A."/>
            <person name="Brescovit A.D."/>
            <person name="Santos A.J."/>
        </authorList>
    </citation>
    <scope>NUCLEOTIDE SEQUENCE</scope>
    <source>
        <tissue evidence="9">Shoot tissue taken approximately 20 cm above the soil surface</tissue>
    </source>
</reference>
<dbReference type="InterPro" id="IPR008962">
    <property type="entry name" value="PapD-like_sf"/>
</dbReference>
<evidence type="ECO:0000259" key="7">
    <source>
        <dbReference type="PROSITE" id="PS50011"/>
    </source>
</evidence>
<evidence type="ECO:0000256" key="1">
    <source>
        <dbReference type="ARBA" id="ARBA00022679"/>
    </source>
</evidence>
<dbReference type="PANTHER" id="PTHR45707:SF46">
    <property type="entry name" value="PROTEIN KINASE DOMAIN-CONTAINING PROTEIN"/>
    <property type="match status" value="1"/>
</dbReference>
<dbReference type="Pfam" id="PF00069">
    <property type="entry name" value="Pkinase"/>
    <property type="match status" value="1"/>
</dbReference>
<dbReference type="PANTHER" id="PTHR45707">
    <property type="entry name" value="C2 CALCIUM/LIPID-BINDING PLANT PHOSPHORIBOSYLTRANSFERASE FAMILY PROTEIN"/>
    <property type="match status" value="1"/>
</dbReference>
<dbReference type="SMART" id="SM00220">
    <property type="entry name" value="S_TKc"/>
    <property type="match status" value="1"/>
</dbReference>
<keyword evidence="3" id="KW-0418">Kinase</keyword>
<dbReference type="Pfam" id="PF00635">
    <property type="entry name" value="Motile_Sperm"/>
    <property type="match status" value="1"/>
</dbReference>
<organism evidence="9">
    <name type="scientific">Arundo donax</name>
    <name type="common">Giant reed</name>
    <name type="synonym">Donax arundinaceus</name>
    <dbReference type="NCBI Taxonomy" id="35708"/>
    <lineage>
        <taxon>Eukaryota</taxon>
        <taxon>Viridiplantae</taxon>
        <taxon>Streptophyta</taxon>
        <taxon>Embryophyta</taxon>
        <taxon>Tracheophyta</taxon>
        <taxon>Spermatophyta</taxon>
        <taxon>Magnoliopsida</taxon>
        <taxon>Liliopsida</taxon>
        <taxon>Poales</taxon>
        <taxon>Poaceae</taxon>
        <taxon>PACMAD clade</taxon>
        <taxon>Arundinoideae</taxon>
        <taxon>Arundineae</taxon>
        <taxon>Arundo</taxon>
    </lineage>
</organism>
<keyword evidence="1" id="KW-0808">Transferase</keyword>
<sequence length="457" mass="52320">MDIELHVLETITNKFSDEQKVGSGGYGDVYKGVYNGKEIAVKKLHHLQGLDDKAFDSEFRNLSKVKHQNVVGLIGYCYQSRHKYIPYNGELIFAKAMERILCFEYMQGGSLDKHISDEYCTLDWHICYQIIKGTCEGLNHLHGAHEKPIFHLDLKPSNILLDKNMTAKIADLGLSRLVASTETHKTEIINVKGTLGYMPPEYIEGGYISKRFDVFSLGVIILKILTGNKSYYRFSEMSPKQFTKHVIENWERRLQGTSRYSSHEKDILQVKKCVEIALKCVEKDRNKRPYIKDIVHELEELEAKIKEMLLYSDLSKDQISQTSLDSNVLAVDPRIELRFLFELRKDISTCLQLTNKTDGFIAFHVKTNQTKYCTQPNKGIMPPCSKCYISVTLRAQDEAPPNMQCNDMFLVQSVHVSEDLASDGITEDFFKDEVLQGKVVDTVMLPIVYVVSDQFAR</sequence>
<feature type="domain" description="Protein kinase" evidence="7">
    <location>
        <begin position="15"/>
        <end position="299"/>
    </location>
</feature>
<reference evidence="9" key="2">
    <citation type="journal article" date="2015" name="Data Brief">
        <title>Shoot transcriptome of the giant reed, Arundo donax.</title>
        <authorList>
            <person name="Barrero R.A."/>
            <person name="Guerrero F.D."/>
            <person name="Moolhuijzen P."/>
            <person name="Goolsby J.A."/>
            <person name="Tidwell J."/>
            <person name="Bellgard S.E."/>
            <person name="Bellgard M.I."/>
        </authorList>
    </citation>
    <scope>NUCLEOTIDE SEQUENCE</scope>
    <source>
        <tissue evidence="9">Shoot tissue taken approximately 20 cm above the soil surface</tissue>
    </source>
</reference>
<dbReference type="GO" id="GO:0005524">
    <property type="term" value="F:ATP binding"/>
    <property type="evidence" value="ECO:0007669"/>
    <property type="project" value="UniProtKB-UniRule"/>
</dbReference>
<proteinExistence type="inferred from homology"/>
<feature type="binding site" evidence="5">
    <location>
        <position position="43"/>
    </location>
    <ligand>
        <name>ATP</name>
        <dbReference type="ChEBI" id="CHEBI:30616"/>
    </ligand>
</feature>
<comment type="similarity">
    <text evidence="6">Belongs to the protein kinase superfamily.</text>
</comment>
<dbReference type="InterPro" id="IPR000719">
    <property type="entry name" value="Prot_kinase_dom"/>
</dbReference>
<dbReference type="GO" id="GO:0004674">
    <property type="term" value="F:protein serine/threonine kinase activity"/>
    <property type="evidence" value="ECO:0007669"/>
    <property type="project" value="UniProtKB-KW"/>
</dbReference>
<evidence type="ECO:0008006" key="10">
    <source>
        <dbReference type="Google" id="ProtNLM"/>
    </source>
</evidence>
<dbReference type="AlphaFoldDB" id="A0A0A8ZAT5"/>
<dbReference type="SUPFAM" id="SSF49354">
    <property type="entry name" value="PapD-like"/>
    <property type="match status" value="1"/>
</dbReference>
<protein>
    <recommendedName>
        <fullName evidence="10">Protein kinase domain-containing protein</fullName>
    </recommendedName>
</protein>
<dbReference type="EMBL" id="GBRH01263112">
    <property type="protein sequence ID" value="JAD34783.1"/>
    <property type="molecule type" value="Transcribed_RNA"/>
</dbReference>
<evidence type="ECO:0000256" key="5">
    <source>
        <dbReference type="PROSITE-ProRule" id="PRU10141"/>
    </source>
</evidence>
<dbReference type="Gene3D" id="3.30.200.20">
    <property type="entry name" value="Phosphorylase Kinase, domain 1"/>
    <property type="match status" value="1"/>
</dbReference>
<dbReference type="PROSITE" id="PS50202">
    <property type="entry name" value="MSP"/>
    <property type="match status" value="1"/>
</dbReference>
<evidence type="ECO:0000256" key="4">
    <source>
        <dbReference type="ARBA" id="ARBA00022840"/>
    </source>
</evidence>
<dbReference type="FunFam" id="3.30.200.20:FF:000465">
    <property type="entry name" value="Cysteine-rich receptor-like protein kinase 6"/>
    <property type="match status" value="1"/>
</dbReference>
<dbReference type="InterPro" id="IPR017441">
    <property type="entry name" value="Protein_kinase_ATP_BS"/>
</dbReference>
<dbReference type="FunFam" id="1.10.510.10:FF:000625">
    <property type="entry name" value="Cysteine-rich receptor-like protein kinase 6"/>
    <property type="match status" value="1"/>
</dbReference>
<keyword evidence="6" id="KW-0723">Serine/threonine-protein kinase</keyword>
<evidence type="ECO:0000256" key="2">
    <source>
        <dbReference type="ARBA" id="ARBA00022741"/>
    </source>
</evidence>
<feature type="domain" description="MSP" evidence="8">
    <location>
        <begin position="328"/>
        <end position="457"/>
    </location>
</feature>
<evidence type="ECO:0000256" key="3">
    <source>
        <dbReference type="ARBA" id="ARBA00022777"/>
    </source>
</evidence>